<dbReference type="InterPro" id="IPR002048">
    <property type="entry name" value="EF_hand_dom"/>
</dbReference>
<keyword evidence="2" id="KW-0963">Cytoplasm</keyword>
<feature type="domain" description="EF-hand" evidence="6">
    <location>
        <begin position="9"/>
        <end position="39"/>
    </location>
</feature>
<reference evidence="7" key="1">
    <citation type="submission" date="2021-06" db="EMBL/GenBank/DDBJ databases">
        <title>Parelaphostrongylus tenuis whole genome reference sequence.</title>
        <authorList>
            <person name="Garwood T.J."/>
            <person name="Larsen P.A."/>
            <person name="Fountain-Jones N.M."/>
            <person name="Garbe J.R."/>
            <person name="Macchietto M.G."/>
            <person name="Kania S.A."/>
            <person name="Gerhold R.W."/>
            <person name="Richards J.E."/>
            <person name="Wolf T.M."/>
        </authorList>
    </citation>
    <scope>NUCLEOTIDE SEQUENCE</scope>
    <source>
        <strain evidence="7">MNPRO001-30</strain>
        <tissue evidence="7">Meninges</tissue>
    </source>
</reference>
<dbReference type="Gene3D" id="1.10.238.10">
    <property type="entry name" value="EF-hand"/>
    <property type="match status" value="1"/>
</dbReference>
<evidence type="ECO:0000256" key="4">
    <source>
        <dbReference type="ARBA" id="ARBA00022737"/>
    </source>
</evidence>
<comment type="subcellular location">
    <subcellularLocation>
        <location evidence="1">Cytoplasm</location>
    </subcellularLocation>
</comment>
<dbReference type="SUPFAM" id="SSF47473">
    <property type="entry name" value="EF-hand"/>
    <property type="match status" value="1"/>
</dbReference>
<gene>
    <name evidence="7" type="ORF">KIN20_034754</name>
</gene>
<accession>A0AAD5RA57</accession>
<dbReference type="PANTHER" id="PTHR46212:SF9">
    <property type="entry name" value="PROGRAMMED CELL DEATH PROTEIN 6"/>
    <property type="match status" value="1"/>
</dbReference>
<feature type="domain" description="EF-hand" evidence="6">
    <location>
        <begin position="172"/>
        <end position="202"/>
    </location>
</feature>
<keyword evidence="8" id="KW-1185">Reference proteome</keyword>
<dbReference type="Proteomes" id="UP001196413">
    <property type="component" value="Unassembled WGS sequence"/>
</dbReference>
<proteinExistence type="predicted"/>
<dbReference type="PANTHER" id="PTHR46212">
    <property type="entry name" value="PEFLIN"/>
    <property type="match status" value="1"/>
</dbReference>
<feature type="domain" description="EF-hand" evidence="6">
    <location>
        <begin position="41"/>
        <end position="76"/>
    </location>
</feature>
<keyword evidence="3" id="KW-0479">Metal-binding</keyword>
<dbReference type="InterPro" id="IPR018247">
    <property type="entry name" value="EF_Hand_1_Ca_BS"/>
</dbReference>
<dbReference type="SMART" id="SM00054">
    <property type="entry name" value="EFh"/>
    <property type="match status" value="5"/>
</dbReference>
<dbReference type="PROSITE" id="PS00018">
    <property type="entry name" value="EF_HAND_1"/>
    <property type="match status" value="3"/>
</dbReference>
<dbReference type="AlphaFoldDB" id="A0AAD5RA57"/>
<evidence type="ECO:0000256" key="2">
    <source>
        <dbReference type="ARBA" id="ARBA00022490"/>
    </source>
</evidence>
<comment type="caution">
    <text evidence="7">The sequence shown here is derived from an EMBL/GenBank/DDBJ whole genome shotgun (WGS) entry which is preliminary data.</text>
</comment>
<evidence type="ECO:0000313" key="7">
    <source>
        <dbReference type="EMBL" id="KAJ1372567.1"/>
    </source>
</evidence>
<name>A0AAD5RA57_PARTN</name>
<evidence type="ECO:0000256" key="5">
    <source>
        <dbReference type="ARBA" id="ARBA00022837"/>
    </source>
</evidence>
<dbReference type="GO" id="GO:0005509">
    <property type="term" value="F:calcium ion binding"/>
    <property type="evidence" value="ECO:0007669"/>
    <property type="project" value="InterPro"/>
</dbReference>
<feature type="domain" description="EF-hand" evidence="6">
    <location>
        <begin position="99"/>
        <end position="134"/>
    </location>
</feature>
<sequence length="205" mass="23492">MAYPPTYNLQQIFSSVDKDRSGNISVDELQRALSNGTWNPFNPETCRLMIGMFDSNGDGAINFGEFPVTLHALALGTGGIDFHSAVGRCMRTWNEALWQYINDWTNCFRGFDLDNSGNIDKMELQSALSRFGYRLSDQFYNILMHKFDRTHTGYINFDDFIQLCVVLQTLTAAFRDKDTDRDGVITIRFEEFLTMITGMVLKMVR</sequence>
<dbReference type="EMBL" id="JAHQIW010007157">
    <property type="protein sequence ID" value="KAJ1372567.1"/>
    <property type="molecule type" value="Genomic_DNA"/>
</dbReference>
<protein>
    <recommendedName>
        <fullName evidence="6">EF-hand domain-containing protein</fullName>
    </recommendedName>
</protein>
<organism evidence="7 8">
    <name type="scientific">Parelaphostrongylus tenuis</name>
    <name type="common">Meningeal worm</name>
    <dbReference type="NCBI Taxonomy" id="148309"/>
    <lineage>
        <taxon>Eukaryota</taxon>
        <taxon>Metazoa</taxon>
        <taxon>Ecdysozoa</taxon>
        <taxon>Nematoda</taxon>
        <taxon>Chromadorea</taxon>
        <taxon>Rhabditida</taxon>
        <taxon>Rhabditina</taxon>
        <taxon>Rhabditomorpha</taxon>
        <taxon>Strongyloidea</taxon>
        <taxon>Metastrongylidae</taxon>
        <taxon>Parelaphostrongylus</taxon>
    </lineage>
</organism>
<keyword evidence="4" id="KW-0677">Repeat</keyword>
<evidence type="ECO:0000259" key="6">
    <source>
        <dbReference type="PROSITE" id="PS50222"/>
    </source>
</evidence>
<dbReference type="GO" id="GO:0048306">
    <property type="term" value="F:calcium-dependent protein binding"/>
    <property type="evidence" value="ECO:0007669"/>
    <property type="project" value="UniProtKB-ARBA"/>
</dbReference>
<keyword evidence="5" id="KW-0106">Calcium</keyword>
<dbReference type="PROSITE" id="PS50222">
    <property type="entry name" value="EF_HAND_2"/>
    <property type="match status" value="5"/>
</dbReference>
<dbReference type="GO" id="GO:0005737">
    <property type="term" value="C:cytoplasm"/>
    <property type="evidence" value="ECO:0007669"/>
    <property type="project" value="UniProtKB-SubCell"/>
</dbReference>
<evidence type="ECO:0000256" key="1">
    <source>
        <dbReference type="ARBA" id="ARBA00004496"/>
    </source>
</evidence>
<dbReference type="Pfam" id="PF13499">
    <property type="entry name" value="EF-hand_7"/>
    <property type="match status" value="2"/>
</dbReference>
<dbReference type="InterPro" id="IPR051426">
    <property type="entry name" value="Peflin/Sorcin_CaBP"/>
</dbReference>
<feature type="domain" description="EF-hand" evidence="6">
    <location>
        <begin position="135"/>
        <end position="170"/>
    </location>
</feature>
<dbReference type="InterPro" id="IPR011992">
    <property type="entry name" value="EF-hand-dom_pair"/>
</dbReference>
<evidence type="ECO:0000313" key="8">
    <source>
        <dbReference type="Proteomes" id="UP001196413"/>
    </source>
</evidence>
<evidence type="ECO:0000256" key="3">
    <source>
        <dbReference type="ARBA" id="ARBA00022723"/>
    </source>
</evidence>